<dbReference type="Proteomes" id="UP000254939">
    <property type="component" value="Unassembled WGS sequence"/>
</dbReference>
<proteinExistence type="predicted"/>
<dbReference type="OrthoDB" id="581211at2"/>
<comment type="caution">
    <text evidence="3">The sequence shown here is derived from an EMBL/GenBank/DDBJ whole genome shotgun (WGS) entry which is preliminary data.</text>
</comment>
<feature type="transmembrane region" description="Helical" evidence="2">
    <location>
        <begin position="105"/>
        <end position="126"/>
    </location>
</feature>
<evidence type="ECO:0000313" key="4">
    <source>
        <dbReference type="Proteomes" id="UP000254939"/>
    </source>
</evidence>
<organism evidence="3 4">
    <name type="scientific">Rhizobium grahamii</name>
    <dbReference type="NCBI Taxonomy" id="1120045"/>
    <lineage>
        <taxon>Bacteria</taxon>
        <taxon>Pseudomonadati</taxon>
        <taxon>Pseudomonadota</taxon>
        <taxon>Alphaproteobacteria</taxon>
        <taxon>Hyphomicrobiales</taxon>
        <taxon>Rhizobiaceae</taxon>
        <taxon>Rhizobium/Agrobacterium group</taxon>
        <taxon>Rhizobium</taxon>
    </lineage>
</organism>
<evidence type="ECO:0000256" key="1">
    <source>
        <dbReference type="SAM" id="MobiDB-lite"/>
    </source>
</evidence>
<feature type="transmembrane region" description="Helical" evidence="2">
    <location>
        <begin position="169"/>
        <end position="188"/>
    </location>
</feature>
<dbReference type="RefSeq" id="WP_114715060.1">
    <property type="nucleotide sequence ID" value="NZ_KZ857266.1"/>
</dbReference>
<feature type="transmembrane region" description="Helical" evidence="2">
    <location>
        <begin position="195"/>
        <end position="212"/>
    </location>
</feature>
<keyword evidence="2" id="KW-1133">Transmembrane helix</keyword>
<accession>A0A370KHS7</accession>
<keyword evidence="2" id="KW-0812">Transmembrane</keyword>
<reference evidence="3 4" key="1">
    <citation type="submission" date="2017-03" db="EMBL/GenBank/DDBJ databases">
        <title>Genome analysis of Rhizobial strains effectives or ineffectives for nitrogen fixation isolated from bean seeds.</title>
        <authorList>
            <person name="Peralta H."/>
            <person name="Aguilar-Vera A."/>
            <person name="Mora Y."/>
            <person name="Vargas-Lagunas C."/>
            <person name="Girard L."/>
            <person name="Mora J."/>
        </authorList>
    </citation>
    <scope>NUCLEOTIDE SEQUENCE [LARGE SCALE GENOMIC DNA]</scope>
    <source>
        <strain evidence="3 4">CCGM3</strain>
    </source>
</reference>
<sequence length="728" mass="79785">MNTYYTLQRFFQRIVIATALALPAAVFLVLTLADPRQYHVVLTTSVEAGWPMAIAIAAAVFSALISFSILAADGELAVWQIPLLTMLPGVLAFAVWHLVGNETATITIVVAGVIAPLLPMSAYWWFRGRRSSVHHQGRFSWVYYAFACICFFGIGLATIRAPIWLPRAIGSVAILVFFLSFVSISVLMGGLRPKFGMSFIFYLLVGALFFPANNHRIPPKTSQQKPVDEVRALLDWLENRKDIDTYRNADLPYPVVFVSSEGGGIYAAAHAYSTLSVLSAKCPTFAQHVFSLVGVSGGALGNALFANHAGKPQSAGEPCGPRDTEVNFDAISADHLSPVLARLLLVESVDRFFPGQWPASDRAQVLSESFLDAAGDSDFLKKPVRESFDPTSSRPAVVSVTVNVEDGRRFVISPFAPDEFSSTAEWWPRENIYGPAMPIATEDTTVMDGAAASARFPWLTPTGRLTISPNKETILADGGYFENSGADTVLDLINEVRFSSGRQYFVEKPVSDGATPCSERTFVVVPNYGDKQVWAKCETRIFLIHFAIASAEPYVDPQGKEPIDPSEDQSALSLEDQSAKPSQNQSVELPEDKHLAPPVQVSQSFVLDPIRALLATRTSRAEIALNRADLEQCGSRISGAECLGNPDRSMGFYRNDIAPIDWNLPLGWYVQEDTIKQVSEKSIDKRTFDYHALKQTLDSDMGMFILHLDPGLFKPGADPSFQQVDPAP</sequence>
<name>A0A370KHS7_9HYPH</name>
<feature type="compositionally biased region" description="Polar residues" evidence="1">
    <location>
        <begin position="568"/>
        <end position="587"/>
    </location>
</feature>
<feature type="region of interest" description="Disordered" evidence="1">
    <location>
        <begin position="555"/>
        <end position="591"/>
    </location>
</feature>
<dbReference type="AlphaFoldDB" id="A0A370KHS7"/>
<evidence type="ECO:0000256" key="2">
    <source>
        <dbReference type="SAM" id="Phobius"/>
    </source>
</evidence>
<gene>
    <name evidence="3" type="ORF">B5K06_26190</name>
</gene>
<feature type="transmembrane region" description="Helical" evidence="2">
    <location>
        <begin position="49"/>
        <end position="70"/>
    </location>
</feature>
<protein>
    <recommendedName>
        <fullName evidence="5">PNPLA domain-containing protein</fullName>
    </recommendedName>
</protein>
<evidence type="ECO:0008006" key="5">
    <source>
        <dbReference type="Google" id="ProtNLM"/>
    </source>
</evidence>
<feature type="transmembrane region" description="Helical" evidence="2">
    <location>
        <begin position="77"/>
        <end position="99"/>
    </location>
</feature>
<keyword evidence="2" id="KW-0472">Membrane</keyword>
<evidence type="ECO:0000313" key="3">
    <source>
        <dbReference type="EMBL" id="RDJ05064.1"/>
    </source>
</evidence>
<dbReference type="EMBL" id="NAAC01000033">
    <property type="protein sequence ID" value="RDJ05064.1"/>
    <property type="molecule type" value="Genomic_DNA"/>
</dbReference>
<feature type="transmembrane region" description="Helical" evidence="2">
    <location>
        <begin position="141"/>
        <end position="163"/>
    </location>
</feature>